<dbReference type="KEGG" id="psoj:PHYSODRAFT_333334"/>
<dbReference type="EMBL" id="JH159155">
    <property type="protein sequence ID" value="EGZ15059.1"/>
    <property type="molecule type" value="Genomic_DNA"/>
</dbReference>
<dbReference type="AlphaFoldDB" id="G4ZN30"/>
<evidence type="ECO:0000313" key="2">
    <source>
        <dbReference type="Proteomes" id="UP000002640"/>
    </source>
</evidence>
<accession>G4ZN30</accession>
<sequence length="86" mass="9123">MLADIMTKPIAAPQFDALRTKLGIVVADESSGSVVKTDVTTPRQATLPCAADPSSSVLGRPRSARLVVDPGLGLRRITPQSKRDRP</sequence>
<proteinExistence type="predicted"/>
<organism evidence="1 2">
    <name type="scientific">Phytophthora sojae (strain P6497)</name>
    <name type="common">Soybean stem and root rot agent</name>
    <name type="synonym">Phytophthora megasperma f. sp. glycines</name>
    <dbReference type="NCBI Taxonomy" id="1094619"/>
    <lineage>
        <taxon>Eukaryota</taxon>
        <taxon>Sar</taxon>
        <taxon>Stramenopiles</taxon>
        <taxon>Oomycota</taxon>
        <taxon>Peronosporomycetes</taxon>
        <taxon>Peronosporales</taxon>
        <taxon>Peronosporaceae</taxon>
        <taxon>Phytophthora</taxon>
    </lineage>
</organism>
<reference evidence="1 2" key="1">
    <citation type="journal article" date="2006" name="Science">
        <title>Phytophthora genome sequences uncover evolutionary origins and mechanisms of pathogenesis.</title>
        <authorList>
            <person name="Tyler B.M."/>
            <person name="Tripathy S."/>
            <person name="Zhang X."/>
            <person name="Dehal P."/>
            <person name="Jiang R.H."/>
            <person name="Aerts A."/>
            <person name="Arredondo F.D."/>
            <person name="Baxter L."/>
            <person name="Bensasson D."/>
            <person name="Beynon J.L."/>
            <person name="Chapman J."/>
            <person name="Damasceno C.M."/>
            <person name="Dorrance A.E."/>
            <person name="Dou D."/>
            <person name="Dickerman A.W."/>
            <person name="Dubchak I.L."/>
            <person name="Garbelotto M."/>
            <person name="Gijzen M."/>
            <person name="Gordon S.G."/>
            <person name="Govers F."/>
            <person name="Grunwald N.J."/>
            <person name="Huang W."/>
            <person name="Ivors K.L."/>
            <person name="Jones R.W."/>
            <person name="Kamoun S."/>
            <person name="Krampis K."/>
            <person name="Lamour K.H."/>
            <person name="Lee M.K."/>
            <person name="McDonald W.H."/>
            <person name="Medina M."/>
            <person name="Meijer H.J."/>
            <person name="Nordberg E.K."/>
            <person name="Maclean D.J."/>
            <person name="Ospina-Giraldo M.D."/>
            <person name="Morris P.F."/>
            <person name="Phuntumart V."/>
            <person name="Putnam N.H."/>
            <person name="Rash S."/>
            <person name="Rose J.K."/>
            <person name="Sakihama Y."/>
            <person name="Salamov A.A."/>
            <person name="Savidor A."/>
            <person name="Scheuring C.F."/>
            <person name="Smith B.M."/>
            <person name="Sobral B.W."/>
            <person name="Terry A."/>
            <person name="Torto-Alalibo T.A."/>
            <person name="Win J."/>
            <person name="Xu Z."/>
            <person name="Zhang H."/>
            <person name="Grigoriev I.V."/>
            <person name="Rokhsar D.S."/>
            <person name="Boore J.L."/>
        </authorList>
    </citation>
    <scope>NUCLEOTIDE SEQUENCE [LARGE SCALE GENOMIC DNA]</scope>
    <source>
        <strain evidence="1 2">P6497</strain>
    </source>
</reference>
<dbReference type="Proteomes" id="UP000002640">
    <property type="component" value="Unassembled WGS sequence"/>
</dbReference>
<dbReference type="InParanoid" id="G4ZN30"/>
<dbReference type="GeneID" id="20646646"/>
<evidence type="ECO:0000313" key="1">
    <source>
        <dbReference type="EMBL" id="EGZ15059.1"/>
    </source>
</evidence>
<name>G4ZN30_PHYSP</name>
<protein>
    <submittedName>
        <fullName evidence="1">Uncharacterized protein</fullName>
    </submittedName>
</protein>
<gene>
    <name evidence="1" type="ORF">PHYSODRAFT_333334</name>
</gene>
<dbReference type="RefSeq" id="XP_009528808.1">
    <property type="nucleotide sequence ID" value="XM_009530513.1"/>
</dbReference>
<keyword evidence="2" id="KW-1185">Reference proteome</keyword>